<dbReference type="Proteomes" id="UP000800200">
    <property type="component" value="Unassembled WGS sequence"/>
</dbReference>
<protein>
    <recommendedName>
        <fullName evidence="1">Glyoxalase-like domain-containing protein</fullName>
    </recommendedName>
</protein>
<feature type="domain" description="Glyoxalase-like" evidence="1">
    <location>
        <begin position="5"/>
        <end position="186"/>
    </location>
</feature>
<evidence type="ECO:0000259" key="1">
    <source>
        <dbReference type="Pfam" id="PF13468"/>
    </source>
</evidence>
<dbReference type="PANTHER" id="PTHR40265">
    <property type="entry name" value="BLL2707 PROTEIN"/>
    <property type="match status" value="1"/>
</dbReference>
<evidence type="ECO:0000313" key="2">
    <source>
        <dbReference type="EMBL" id="KAF2193512.1"/>
    </source>
</evidence>
<proteinExistence type="predicted"/>
<dbReference type="OrthoDB" id="408973at2759"/>
<dbReference type="Gene3D" id="3.10.180.10">
    <property type="entry name" value="2,3-Dihydroxybiphenyl 1,2-Dioxygenase, domain 1"/>
    <property type="match status" value="1"/>
</dbReference>
<dbReference type="InterPro" id="IPR029068">
    <property type="entry name" value="Glyas_Bleomycin-R_OHBP_Dase"/>
</dbReference>
<evidence type="ECO:0000313" key="3">
    <source>
        <dbReference type="Proteomes" id="UP000800200"/>
    </source>
</evidence>
<dbReference type="PANTHER" id="PTHR40265:SF1">
    <property type="entry name" value="GLYOXALASE-LIKE DOMAIN-CONTAINING PROTEIN"/>
    <property type="match status" value="1"/>
</dbReference>
<keyword evidence="3" id="KW-1185">Reference proteome</keyword>
<organism evidence="2 3">
    <name type="scientific">Zopfia rhizophila CBS 207.26</name>
    <dbReference type="NCBI Taxonomy" id="1314779"/>
    <lineage>
        <taxon>Eukaryota</taxon>
        <taxon>Fungi</taxon>
        <taxon>Dikarya</taxon>
        <taxon>Ascomycota</taxon>
        <taxon>Pezizomycotina</taxon>
        <taxon>Dothideomycetes</taxon>
        <taxon>Dothideomycetes incertae sedis</taxon>
        <taxon>Zopfiaceae</taxon>
        <taxon>Zopfia</taxon>
    </lineage>
</organism>
<reference evidence="2" key="1">
    <citation type="journal article" date="2020" name="Stud. Mycol.">
        <title>101 Dothideomycetes genomes: a test case for predicting lifestyles and emergence of pathogens.</title>
        <authorList>
            <person name="Haridas S."/>
            <person name="Albert R."/>
            <person name="Binder M."/>
            <person name="Bloem J."/>
            <person name="Labutti K."/>
            <person name="Salamov A."/>
            <person name="Andreopoulos B."/>
            <person name="Baker S."/>
            <person name="Barry K."/>
            <person name="Bills G."/>
            <person name="Bluhm B."/>
            <person name="Cannon C."/>
            <person name="Castanera R."/>
            <person name="Culley D."/>
            <person name="Daum C."/>
            <person name="Ezra D."/>
            <person name="Gonzalez J."/>
            <person name="Henrissat B."/>
            <person name="Kuo A."/>
            <person name="Liang C."/>
            <person name="Lipzen A."/>
            <person name="Lutzoni F."/>
            <person name="Magnuson J."/>
            <person name="Mondo S."/>
            <person name="Nolan M."/>
            <person name="Ohm R."/>
            <person name="Pangilinan J."/>
            <person name="Park H.-J."/>
            <person name="Ramirez L."/>
            <person name="Alfaro M."/>
            <person name="Sun H."/>
            <person name="Tritt A."/>
            <person name="Yoshinaga Y."/>
            <person name="Zwiers L.-H."/>
            <person name="Turgeon B."/>
            <person name="Goodwin S."/>
            <person name="Spatafora J."/>
            <person name="Crous P."/>
            <person name="Grigoriev I."/>
        </authorList>
    </citation>
    <scope>NUCLEOTIDE SEQUENCE</scope>
    <source>
        <strain evidence="2">CBS 207.26</strain>
    </source>
</reference>
<accession>A0A6A6ERA0</accession>
<name>A0A6A6ERA0_9PEZI</name>
<sequence>MPPFLDHLILFLPSTPHQTPLLPPSLTHSFTLTPGGRHAGNLTANTLILLSDGCYIELISFITSDPSLVASHWWGPDPARRGWTDWCLITPGTSASENYKSISETHATPVSGGRKRPDGKEVTWSVTFPSSANGGQAIRGKIPFFCHDTTPRDLRVPLSDESTTHPCGAFGVKSFTVILKGKEDVETTAGTYSKMFGVEGEKKGDEVVFKLGRVNEVEGLGGGPSVVLRTARDKVEESKVKGKGFWFGDVVLAAKGKEGEVGKKERVDIGEDDVEGLWIEYV</sequence>
<dbReference type="AlphaFoldDB" id="A0A6A6ERA0"/>
<gene>
    <name evidence="2" type="ORF">K469DRAFT_728723</name>
</gene>
<dbReference type="EMBL" id="ML994613">
    <property type="protein sequence ID" value="KAF2193512.1"/>
    <property type="molecule type" value="Genomic_DNA"/>
</dbReference>
<dbReference type="InterPro" id="IPR025870">
    <property type="entry name" value="Glyoxalase-like_dom"/>
</dbReference>
<dbReference type="Pfam" id="PF13468">
    <property type="entry name" value="Glyoxalase_3"/>
    <property type="match status" value="1"/>
</dbReference>